<gene>
    <name evidence="3" type="ORF">HCN56_06730</name>
</gene>
<sequence length="66" mass="6558">MAHNPQAPRNTQHDPAGSTQMFQAFVDEAPAGTSGATSSGGNRGLVIGALVAVAVIAVVLVAVFAL</sequence>
<evidence type="ECO:0000256" key="2">
    <source>
        <dbReference type="SAM" id="Phobius"/>
    </source>
</evidence>
<keyword evidence="4" id="KW-1185">Reference proteome</keyword>
<organism evidence="3 4">
    <name type="scientific">Streptomyces lonarensis</name>
    <dbReference type="NCBI Taxonomy" id="700599"/>
    <lineage>
        <taxon>Bacteria</taxon>
        <taxon>Bacillati</taxon>
        <taxon>Actinomycetota</taxon>
        <taxon>Actinomycetes</taxon>
        <taxon>Kitasatosporales</taxon>
        <taxon>Streptomycetaceae</taxon>
        <taxon>Streptomyces</taxon>
    </lineage>
</organism>
<evidence type="ECO:0000313" key="3">
    <source>
        <dbReference type="EMBL" id="NJQ05278.1"/>
    </source>
</evidence>
<feature type="transmembrane region" description="Helical" evidence="2">
    <location>
        <begin position="45"/>
        <end position="65"/>
    </location>
</feature>
<protein>
    <submittedName>
        <fullName evidence="3">Uncharacterized protein</fullName>
    </submittedName>
</protein>
<evidence type="ECO:0000313" key="4">
    <source>
        <dbReference type="Proteomes" id="UP000578686"/>
    </source>
</evidence>
<keyword evidence="2" id="KW-0472">Membrane</keyword>
<dbReference type="AlphaFoldDB" id="A0A7X6HY70"/>
<proteinExistence type="predicted"/>
<keyword evidence="2" id="KW-0812">Transmembrane</keyword>
<dbReference type="EMBL" id="JAAVJD010000031">
    <property type="protein sequence ID" value="NJQ05278.1"/>
    <property type="molecule type" value="Genomic_DNA"/>
</dbReference>
<dbReference type="RefSeq" id="WP_167968564.1">
    <property type="nucleotide sequence ID" value="NZ_BHZG01000500.1"/>
</dbReference>
<dbReference type="Proteomes" id="UP000578686">
    <property type="component" value="Unassembled WGS sequence"/>
</dbReference>
<evidence type="ECO:0000256" key="1">
    <source>
        <dbReference type="SAM" id="MobiDB-lite"/>
    </source>
</evidence>
<name>A0A7X6HY70_9ACTN</name>
<reference evidence="3 4" key="1">
    <citation type="submission" date="2020-03" db="EMBL/GenBank/DDBJ databases">
        <title>Draft genome of Streptomyces sp. ventii, isolated from the Axial Seamount in the Pacific Ocean, and resequencing of the two type strains Streptomyces lonarensis strain NCL 716 and Streptomyces bohaiensis strain 11A07.</title>
        <authorList>
            <person name="Loughran R.M."/>
            <person name="Pfannmuller K.M."/>
            <person name="Wasson B.J."/>
            <person name="Deadmond M.C."/>
            <person name="Paddock B.E."/>
            <person name="Koyack M.J."/>
            <person name="Gallegos D.A."/>
            <person name="Mitchell E.A."/>
            <person name="Ushijima B."/>
            <person name="Saw J.H."/>
            <person name="Mcphail K.L."/>
            <person name="Videau P."/>
        </authorList>
    </citation>
    <scope>NUCLEOTIDE SEQUENCE [LARGE SCALE GENOMIC DNA]</scope>
    <source>
        <strain evidence="3 4">NCL716</strain>
    </source>
</reference>
<accession>A0A7X6HY70</accession>
<comment type="caution">
    <text evidence="3">The sequence shown here is derived from an EMBL/GenBank/DDBJ whole genome shotgun (WGS) entry which is preliminary data.</text>
</comment>
<keyword evidence="2" id="KW-1133">Transmembrane helix</keyword>
<feature type="region of interest" description="Disordered" evidence="1">
    <location>
        <begin position="1"/>
        <end position="24"/>
    </location>
</feature>